<reference evidence="1" key="1">
    <citation type="submission" date="2020-11" db="EMBL/GenBank/DDBJ databases">
        <authorList>
            <person name="Tran Van P."/>
        </authorList>
    </citation>
    <scope>NUCLEOTIDE SEQUENCE</scope>
</reference>
<sequence length="170" mass="20075">MCFWPHIEDQCCRQSPQTDRNRSLLVITRRLVRELTVSTHLWSYNGCDDRPQEIATNLLSAVGLPRQHLRSTYASVLLKRAVSPVSPLPSQHWLSPTALNTSHPHHILHNTTTGWQENQYWLYFLSWPEASHRHNHCFLESEPIRSLQSLHQYINTRYKTIRKCFFRVFS</sequence>
<keyword evidence="2" id="KW-1185">Reference proteome</keyword>
<organism evidence="1">
    <name type="scientific">Medioppia subpectinata</name>
    <dbReference type="NCBI Taxonomy" id="1979941"/>
    <lineage>
        <taxon>Eukaryota</taxon>
        <taxon>Metazoa</taxon>
        <taxon>Ecdysozoa</taxon>
        <taxon>Arthropoda</taxon>
        <taxon>Chelicerata</taxon>
        <taxon>Arachnida</taxon>
        <taxon>Acari</taxon>
        <taxon>Acariformes</taxon>
        <taxon>Sarcoptiformes</taxon>
        <taxon>Oribatida</taxon>
        <taxon>Brachypylina</taxon>
        <taxon>Oppioidea</taxon>
        <taxon>Oppiidae</taxon>
        <taxon>Medioppia</taxon>
    </lineage>
</organism>
<dbReference type="AlphaFoldDB" id="A0A7R9Q1B3"/>
<proteinExistence type="predicted"/>
<protein>
    <submittedName>
        <fullName evidence="1">Uncharacterized protein</fullName>
    </submittedName>
</protein>
<evidence type="ECO:0000313" key="2">
    <source>
        <dbReference type="Proteomes" id="UP000759131"/>
    </source>
</evidence>
<name>A0A7R9Q1B3_9ACAR</name>
<dbReference type="EMBL" id="CAJPIZ010005752">
    <property type="protein sequence ID" value="CAG2108910.1"/>
    <property type="molecule type" value="Genomic_DNA"/>
</dbReference>
<evidence type="ECO:0000313" key="1">
    <source>
        <dbReference type="EMBL" id="CAD7628480.1"/>
    </source>
</evidence>
<accession>A0A7R9Q1B3</accession>
<dbReference type="Proteomes" id="UP000759131">
    <property type="component" value="Unassembled WGS sequence"/>
</dbReference>
<gene>
    <name evidence="1" type="ORF">OSB1V03_LOCUS8901</name>
</gene>
<dbReference type="EMBL" id="OC860327">
    <property type="protein sequence ID" value="CAD7628480.1"/>
    <property type="molecule type" value="Genomic_DNA"/>
</dbReference>